<dbReference type="Pfam" id="PF00350">
    <property type="entry name" value="Dynamin_N"/>
    <property type="match status" value="1"/>
</dbReference>
<sequence length="602" mass="66511">MNLTAFRAFQGRLRELIGEAGRLAEELGFSALVQVCQDLDRRLAAERFTVAVLGEIKRGKSSLINALLGAEVLPKAALVCTAALCIIRHGVAPRAVIQYRDGGQREVPTADLQQVATKKNPEAGNLAHIEVEYPLPLLAEGIVLVDTPGVNDTDEIRRRLTEEFIPRSDGVLFVLNAGQPFSDSEMRFLTTGILRHHIRKLWFVVNALDRLATDDEREEALAYCQEQIDQVLPQARLYGVSAKTYLEGRRAQDPQRMAVSGIPDFLESLTRDLVASRWEGLIDVPLGLFGSFLAELERGIAWEASLLEKSATQRAEMASQLEAECRSLIEEKGRLTQRFLNEAESLVYEIARGPARPSEEGLSAAICLILQDPKASEADMQQRLGHLYHDRLQSYLQALIQDLHRRLSPLARQLSAEFAQRVGRLDTRATMAGGSGGLDAAKKPLDNGAPHPMPLPGLPELDLEAGTLLARLAPILSLGLLATGNLVLAALAMTPALFRRWGPADAPRVIAGFRERLDEGGRRIRDELFAHKSEIARTLADQMLQGFAPLMRLVDDARERARRLAGEADHWRVDRARDLDRARAAAAALVERLASLRREAIR</sequence>
<reference evidence="2 3" key="1">
    <citation type="submission" date="2018-05" db="EMBL/GenBank/DDBJ databases">
        <title>A metagenomic window into the 2 km-deep terrestrial subsurface aquifer revealed taxonomically and functionally diverse microbial community comprising novel uncultured bacterial lineages.</title>
        <authorList>
            <person name="Kadnikov V.V."/>
            <person name="Mardanov A.V."/>
            <person name="Beletsky A.V."/>
            <person name="Banks D."/>
            <person name="Pimenov N.V."/>
            <person name="Frank Y.A."/>
            <person name="Karnachuk O.V."/>
            <person name="Ravin N.V."/>
        </authorList>
    </citation>
    <scope>NUCLEOTIDE SEQUENCE [LARGE SCALE GENOMIC DNA]</scope>
    <source>
        <strain evidence="2">BY5</strain>
    </source>
</reference>
<organism evidence="2 3">
    <name type="scientific">Candidatus Ozemobacter sibiricus</name>
    <dbReference type="NCBI Taxonomy" id="2268124"/>
    <lineage>
        <taxon>Bacteria</taxon>
        <taxon>Candidatus Ozemobacteria</taxon>
        <taxon>Candidatus Ozemobacterales</taxon>
        <taxon>Candidatus Ozemobacteraceae</taxon>
        <taxon>Candidatus Ozemobacter</taxon>
    </lineage>
</organism>
<dbReference type="EMBL" id="QOQW01000015">
    <property type="protein sequence ID" value="RCK79120.1"/>
    <property type="molecule type" value="Genomic_DNA"/>
</dbReference>
<evidence type="ECO:0000259" key="1">
    <source>
        <dbReference type="Pfam" id="PF00350"/>
    </source>
</evidence>
<dbReference type="InterPro" id="IPR027417">
    <property type="entry name" value="P-loop_NTPase"/>
</dbReference>
<dbReference type="InterPro" id="IPR051943">
    <property type="entry name" value="TRAFAC_Dynamin-like_GTPase"/>
</dbReference>
<proteinExistence type="predicted"/>
<dbReference type="CDD" id="cd09912">
    <property type="entry name" value="DLP_2"/>
    <property type="match status" value="1"/>
</dbReference>
<dbReference type="Proteomes" id="UP000252355">
    <property type="component" value="Unassembled WGS sequence"/>
</dbReference>
<feature type="domain" description="Dynamin N-terminal" evidence="1">
    <location>
        <begin position="50"/>
        <end position="206"/>
    </location>
</feature>
<comment type="caution">
    <text evidence="2">The sequence shown here is derived from an EMBL/GenBank/DDBJ whole genome shotgun (WGS) entry which is preliminary data.</text>
</comment>
<dbReference type="InterPro" id="IPR045063">
    <property type="entry name" value="Dynamin_N"/>
</dbReference>
<dbReference type="PANTHER" id="PTHR43681:SF1">
    <property type="entry name" value="SARCALUMENIN"/>
    <property type="match status" value="1"/>
</dbReference>
<protein>
    <recommendedName>
        <fullName evidence="1">Dynamin N-terminal domain-containing protein</fullName>
    </recommendedName>
</protein>
<dbReference type="PANTHER" id="PTHR43681">
    <property type="entry name" value="TRANSMEMBRANE GTPASE FZO"/>
    <property type="match status" value="1"/>
</dbReference>
<accession>A0A367ZM49</accession>
<gene>
    <name evidence="2" type="ORF">OZSIB_0234</name>
</gene>
<evidence type="ECO:0000313" key="2">
    <source>
        <dbReference type="EMBL" id="RCK79120.1"/>
    </source>
</evidence>
<dbReference type="Gene3D" id="3.40.50.300">
    <property type="entry name" value="P-loop containing nucleotide triphosphate hydrolases"/>
    <property type="match status" value="1"/>
</dbReference>
<dbReference type="AlphaFoldDB" id="A0A367ZM49"/>
<name>A0A367ZM49_9BACT</name>
<dbReference type="SUPFAM" id="SSF52540">
    <property type="entry name" value="P-loop containing nucleoside triphosphate hydrolases"/>
    <property type="match status" value="1"/>
</dbReference>
<evidence type="ECO:0000313" key="3">
    <source>
        <dbReference type="Proteomes" id="UP000252355"/>
    </source>
</evidence>